<name>A0AAN4VWR2_9BACT</name>
<evidence type="ECO:0000256" key="4">
    <source>
        <dbReference type="ARBA" id="ARBA00022825"/>
    </source>
</evidence>
<evidence type="ECO:0000313" key="7">
    <source>
        <dbReference type="Proteomes" id="UP001310022"/>
    </source>
</evidence>
<proteinExistence type="inferred from homology"/>
<evidence type="ECO:0000313" key="6">
    <source>
        <dbReference type="EMBL" id="GJM61431.1"/>
    </source>
</evidence>
<dbReference type="InterPro" id="IPR005320">
    <property type="entry name" value="Peptidase_S51"/>
</dbReference>
<keyword evidence="3" id="KW-0378">Hydrolase</keyword>
<dbReference type="RefSeq" id="WP_338236978.1">
    <property type="nucleotide sequence ID" value="NZ_BQKE01000001.1"/>
</dbReference>
<keyword evidence="4" id="KW-0720">Serine protease</keyword>
<dbReference type="AlphaFoldDB" id="A0AAN4VWR2"/>
<reference evidence="6 7" key="1">
    <citation type="submission" date="2021-12" db="EMBL/GenBank/DDBJ databases">
        <title>Genome sequencing of bacteria with rrn-lacking chromosome and rrn-plasmid.</title>
        <authorList>
            <person name="Anda M."/>
            <person name="Iwasaki W."/>
        </authorList>
    </citation>
    <scope>NUCLEOTIDE SEQUENCE [LARGE SCALE GENOMIC DNA]</scope>
    <source>
        <strain evidence="6 7">NBRC 15940</strain>
    </source>
</reference>
<dbReference type="PANTHER" id="PTHR36175">
    <property type="entry name" value="CYANOPHYCINASE"/>
    <property type="match status" value="1"/>
</dbReference>
<dbReference type="GO" id="GO:0006508">
    <property type="term" value="P:proteolysis"/>
    <property type="evidence" value="ECO:0007669"/>
    <property type="project" value="UniProtKB-KW"/>
</dbReference>
<comment type="similarity">
    <text evidence="1">Belongs to the peptidase S51 family.</text>
</comment>
<dbReference type="GO" id="GO:0008236">
    <property type="term" value="F:serine-type peptidase activity"/>
    <property type="evidence" value="ECO:0007669"/>
    <property type="project" value="UniProtKB-KW"/>
</dbReference>
<dbReference type="SUPFAM" id="SSF52317">
    <property type="entry name" value="Class I glutamine amidotransferase-like"/>
    <property type="match status" value="1"/>
</dbReference>
<comment type="caution">
    <text evidence="6">The sequence shown here is derived from an EMBL/GenBank/DDBJ whole genome shotgun (WGS) entry which is preliminary data.</text>
</comment>
<organism evidence="6 7">
    <name type="scientific">Persicobacter diffluens</name>
    <dbReference type="NCBI Taxonomy" id="981"/>
    <lineage>
        <taxon>Bacteria</taxon>
        <taxon>Pseudomonadati</taxon>
        <taxon>Bacteroidota</taxon>
        <taxon>Cytophagia</taxon>
        <taxon>Cytophagales</taxon>
        <taxon>Persicobacteraceae</taxon>
        <taxon>Persicobacter</taxon>
    </lineage>
</organism>
<keyword evidence="7" id="KW-1185">Reference proteome</keyword>
<keyword evidence="2" id="KW-0645">Protease</keyword>
<evidence type="ECO:0000256" key="3">
    <source>
        <dbReference type="ARBA" id="ARBA00022801"/>
    </source>
</evidence>
<dbReference type="Pfam" id="PF03575">
    <property type="entry name" value="Peptidase_S51"/>
    <property type="match status" value="1"/>
</dbReference>
<evidence type="ECO:0000256" key="2">
    <source>
        <dbReference type="ARBA" id="ARBA00022670"/>
    </source>
</evidence>
<accession>A0AAN4VWR2</accession>
<dbReference type="InterPro" id="IPR029062">
    <property type="entry name" value="Class_I_gatase-like"/>
</dbReference>
<dbReference type="Gene3D" id="3.40.50.880">
    <property type="match status" value="1"/>
</dbReference>
<gene>
    <name evidence="6" type="ORF">PEDI_19830</name>
</gene>
<sequence>MKLLPFWWGLIFLFSGFNVLAQGSLLLVGGGSEQHGGWSDAPYQWFVQQAENKKVAIISYAPEEDSWLSQYFVSLGAAEARHFQIDASNANEASLIEQLSSFDAFFFKGGDQWKYYRYYQASRFADWLRIRFEQGAAIGGTSAGMAILGEWDFTAENGSLLPVDGMENLDARYFRFQKELLPCLPGFITDTHFAERGRLPRMLSMLGYMQLRKGVEMWGVGVDDRTALMVDATGVGTVSGTGAVTFAGIAGALSAEANSPLKAESFEIVSLVQNQKFDLKTKEVVTQFEKVYVSVDQSFINREMALVGNLDDANVNQKSIVFLNNIEGKTLVFAKNNFFSEGSLEEEVHVLDHEWPEGTRKWLPEITKIVLATDDYAAVAALLEDDNYGPYLQALLKTSSVAILAGGASIKFVGDVFCNNLRSRDDHAYRGNLKFEQGLGLLPGVMLMDAFLEEGDFAENEMAAYQYGLWTHSLSRVISLDARAFIKTTIVDDQLVLEVPEGAQSLWVVEAMDGGYLPDANSNRQIISFAKMKASMRYGELYPLGSLSENDDPARPELPEAPTPLNSIPKITDPLGAGEKYWQLYDEDGRLVKAWYSSDHFFRQPVVPAGLYIVNGQVNGQYLEGKIYISKNP</sequence>
<evidence type="ECO:0000256" key="5">
    <source>
        <dbReference type="SAM" id="MobiDB-lite"/>
    </source>
</evidence>
<evidence type="ECO:0000256" key="1">
    <source>
        <dbReference type="ARBA" id="ARBA00006534"/>
    </source>
</evidence>
<protein>
    <recommendedName>
        <fullName evidence="8">Cyanophycinase</fullName>
    </recommendedName>
</protein>
<dbReference type="PANTHER" id="PTHR36175:SF1">
    <property type="entry name" value="CYANOPHYCINASE"/>
    <property type="match status" value="1"/>
</dbReference>
<dbReference type="EMBL" id="BQKE01000001">
    <property type="protein sequence ID" value="GJM61431.1"/>
    <property type="molecule type" value="Genomic_DNA"/>
</dbReference>
<feature type="region of interest" description="Disordered" evidence="5">
    <location>
        <begin position="549"/>
        <end position="569"/>
    </location>
</feature>
<evidence type="ECO:0008006" key="8">
    <source>
        <dbReference type="Google" id="ProtNLM"/>
    </source>
</evidence>
<dbReference type="CDD" id="cd03145">
    <property type="entry name" value="GAT1_cyanophycinase"/>
    <property type="match status" value="1"/>
</dbReference>
<dbReference type="Proteomes" id="UP001310022">
    <property type="component" value="Unassembled WGS sequence"/>
</dbReference>